<evidence type="ECO:0000313" key="2">
    <source>
        <dbReference type="EMBL" id="MDQ0375961.1"/>
    </source>
</evidence>
<protein>
    <submittedName>
        <fullName evidence="2">Conjugative relaxase-like TrwC/TraI family protein</fullName>
    </submittedName>
</protein>
<gene>
    <name evidence="2" type="ORF">J2X26_004304</name>
</gene>
<sequence length="1168" mass="124617">MSMCVRYGGDSYTYLVDSVAKDHGRAEPGSPMTRYYSAHGTPPGTWLGTGLQGLQGGHGLAVGSFATPVQMERIFGHGEDPTTAMALGRSPHVYGTEDARRTVAGFDCTFTVPKSVSVLWALGDSQTREAIYDCHRRAVDDVIALIERDAAKTRLGTDGVAQVDVRGVIAAAFDHWDSRENDPNLHTHVVLANRVQGPDGVWRTLDSRAIHKAAVALSERYDVLLADRVSATLGLDWEFRERGPGRNPAYELAAVPRSLTEAFSRRSAAIDAETDRLVDEWAAEHGRRPGPATILRLRQRATLTTRDAKTVHSLEELTETWRTRAAAILGVDAVAWATGVRANATPEPSPSAFDIAEVAEAVVAALTAKRATWTAWNIDAETSRAFKTYRFASADERDAATDAVVAEAIRRSVGLTPAPLAPSPPALQRADGATAFRAYRTERYTSQRLLDAEARLLAGGRDLSGPALSPSLVVPADLFDDQCAAVAAIATSGRVVDVLVGPAGSGKTRTLAALRAAWEGEHGQASVVGLAPSAAAADVLAQSLDLLCENTAKWLVEHDAEPDRLRRIERARAALHATTDPTTIRTLTKHLARLSDDVERFRFHPGQLVVLDEASLAGTLALDVIAACAGEAGAKLVLVGDWAQLSAIDAGGAFGLLTRDRGPDVPELGAARRFAEPWERDASTRLRVGDVSSLDDYAAHGRIQEGDHGDMVETAYTAWSADENAGQTSLLIAGDRDTVHTLNERAHTERLLAGRVAPVGTALHGGLHAGVGDRVVTRRNDRRLVVGTGWVKNGDIWTVTGRRDNGALKVRRAGGGPQVVLPADYVAAHVELGYATTAFRAQGATVDTAHALVTGPSMTREVLYVAMTRAREANRVYVCTDARPEPLAGFGEFRATGREVLRSVLSHVGAATSAHETRQNEADAAASIRTLAAEYESIAHAAEAQIWLAAFADAGLHIDAVREVESSPAFGALLTALRRTDALRLPIEAALPMLVTQLAAGSRDMGAVLHERVEQFAAHAAQAPAPGAFVAGLLPATQRAADAESAAALAARAQMIEERARLLVERAVAAGAPWLDDLVPPTSEPPRRDDWAERAKTVAAYRERYGISDQRSALGLEMPTDLQWAAARSIAEAALGEVRASVHRPVARGRGPQVVVALVNERQTPAGR</sequence>
<reference evidence="2 3" key="1">
    <citation type="submission" date="2023-07" db="EMBL/GenBank/DDBJ databases">
        <title>Sorghum-associated microbial communities from plants grown in Nebraska, USA.</title>
        <authorList>
            <person name="Schachtman D."/>
        </authorList>
    </citation>
    <scope>NUCLEOTIDE SEQUENCE [LARGE SCALE GENOMIC DNA]</scope>
    <source>
        <strain evidence="2 3">BE332</strain>
    </source>
</reference>
<dbReference type="EMBL" id="JAUSVB010000008">
    <property type="protein sequence ID" value="MDQ0375961.1"/>
    <property type="molecule type" value="Genomic_DNA"/>
</dbReference>
<evidence type="ECO:0000259" key="1">
    <source>
        <dbReference type="Pfam" id="PF08751"/>
    </source>
</evidence>
<dbReference type="CDD" id="cd18809">
    <property type="entry name" value="SF1_C_RecD"/>
    <property type="match status" value="1"/>
</dbReference>
<dbReference type="SUPFAM" id="SSF52540">
    <property type="entry name" value="P-loop containing nucleoside triphosphate hydrolases"/>
    <property type="match status" value="2"/>
</dbReference>
<organism evidence="2 3">
    <name type="scientific">Cellulomonas humilata</name>
    <dbReference type="NCBI Taxonomy" id="144055"/>
    <lineage>
        <taxon>Bacteria</taxon>
        <taxon>Bacillati</taxon>
        <taxon>Actinomycetota</taxon>
        <taxon>Actinomycetes</taxon>
        <taxon>Micrococcales</taxon>
        <taxon>Cellulomonadaceae</taxon>
        <taxon>Cellulomonas</taxon>
    </lineage>
</organism>
<feature type="domain" description="TrwC relaxase" evidence="1">
    <location>
        <begin position="9"/>
        <end position="327"/>
    </location>
</feature>
<dbReference type="Pfam" id="PF08751">
    <property type="entry name" value="TrwC"/>
    <property type="match status" value="1"/>
</dbReference>
<name>A0ABU0EKX9_9CELL</name>
<dbReference type="Pfam" id="PF13604">
    <property type="entry name" value="AAA_30"/>
    <property type="match status" value="1"/>
</dbReference>
<dbReference type="InterPro" id="IPR027417">
    <property type="entry name" value="P-loop_NTPase"/>
</dbReference>
<dbReference type="RefSeq" id="WP_307494750.1">
    <property type="nucleotide sequence ID" value="NZ_JAUSVB010000008.1"/>
</dbReference>
<dbReference type="NCBIfam" id="NF041492">
    <property type="entry name" value="MobF"/>
    <property type="match status" value="1"/>
</dbReference>
<dbReference type="Proteomes" id="UP001239626">
    <property type="component" value="Unassembled WGS sequence"/>
</dbReference>
<dbReference type="Gene3D" id="3.40.50.300">
    <property type="entry name" value="P-loop containing nucleotide triphosphate hydrolases"/>
    <property type="match status" value="2"/>
</dbReference>
<accession>A0ABU0EKX9</accession>
<dbReference type="SUPFAM" id="SSF55464">
    <property type="entry name" value="Origin of replication-binding domain, RBD-like"/>
    <property type="match status" value="1"/>
</dbReference>
<keyword evidence="3" id="KW-1185">Reference proteome</keyword>
<dbReference type="InterPro" id="IPR014862">
    <property type="entry name" value="TrwC"/>
</dbReference>
<comment type="caution">
    <text evidence="2">The sequence shown here is derived from an EMBL/GenBank/DDBJ whole genome shotgun (WGS) entry which is preliminary data.</text>
</comment>
<evidence type="ECO:0000313" key="3">
    <source>
        <dbReference type="Proteomes" id="UP001239626"/>
    </source>
</evidence>
<proteinExistence type="predicted"/>